<dbReference type="GO" id="GO:0008611">
    <property type="term" value="P:ether lipid biosynthetic process"/>
    <property type="evidence" value="ECO:0007669"/>
    <property type="project" value="TreeGrafter"/>
</dbReference>
<keyword evidence="3 6" id="KW-0808">Transferase</keyword>
<dbReference type="InterPro" id="IPR045520">
    <property type="entry name" value="GPAT/DHAPAT_C"/>
</dbReference>
<proteinExistence type="inferred from homology"/>
<dbReference type="GO" id="GO:0008654">
    <property type="term" value="P:phospholipid biosynthetic process"/>
    <property type="evidence" value="ECO:0007669"/>
    <property type="project" value="TreeGrafter"/>
</dbReference>
<dbReference type="PANTHER" id="PTHR12563">
    <property type="entry name" value="GLYCEROL-3-PHOSPHATE ACYLTRANSFERASE"/>
    <property type="match status" value="1"/>
</dbReference>
<dbReference type="SMART" id="SM00563">
    <property type="entry name" value="PlsC"/>
    <property type="match status" value="1"/>
</dbReference>
<dbReference type="RefSeq" id="XP_066917217.1">
    <property type="nucleotide sequence ID" value="XM_067061116.1"/>
</dbReference>
<dbReference type="GO" id="GO:0004366">
    <property type="term" value="F:glycerol-3-phosphate O-acyltransferase activity"/>
    <property type="evidence" value="ECO:0007669"/>
    <property type="project" value="TreeGrafter"/>
</dbReference>
<evidence type="ECO:0000256" key="1">
    <source>
        <dbReference type="ARBA" id="ARBA00004184"/>
    </source>
</evidence>
<feature type="domain" description="Phospholipid/glycerol acyltransferase" evidence="7">
    <location>
        <begin position="127"/>
        <end position="256"/>
    </location>
</feature>
<dbReference type="GO" id="GO:0005778">
    <property type="term" value="C:peroxisomal membrane"/>
    <property type="evidence" value="ECO:0007669"/>
    <property type="project" value="TreeGrafter"/>
</dbReference>
<evidence type="ECO:0000256" key="3">
    <source>
        <dbReference type="ARBA" id="ARBA00022679"/>
    </source>
</evidence>
<dbReference type="EnsemblMetazoa" id="CLYHEMT006555.1">
    <property type="protein sequence ID" value="CLYHEMP006555.1"/>
    <property type="gene ID" value="CLYHEMG006555"/>
</dbReference>
<evidence type="ECO:0000256" key="4">
    <source>
        <dbReference type="ARBA" id="ARBA00023136"/>
    </source>
</evidence>
<dbReference type="GO" id="GO:0019432">
    <property type="term" value="P:triglyceride biosynthetic process"/>
    <property type="evidence" value="ECO:0007669"/>
    <property type="project" value="TreeGrafter"/>
</dbReference>
<evidence type="ECO:0000256" key="2">
    <source>
        <dbReference type="ARBA" id="ARBA00007937"/>
    </source>
</evidence>
<dbReference type="GO" id="GO:0012505">
    <property type="term" value="C:endomembrane system"/>
    <property type="evidence" value="ECO:0007669"/>
    <property type="project" value="UniProtKB-SubCell"/>
</dbReference>
<dbReference type="GO" id="GO:0006631">
    <property type="term" value="P:fatty acid metabolic process"/>
    <property type="evidence" value="ECO:0007669"/>
    <property type="project" value="TreeGrafter"/>
</dbReference>
<evidence type="ECO:0000313" key="8">
    <source>
        <dbReference type="EnsemblMetazoa" id="CLYHEMP006555.1"/>
    </source>
</evidence>
<dbReference type="InterPro" id="IPR002123">
    <property type="entry name" value="Plipid/glycerol_acylTrfase"/>
</dbReference>
<dbReference type="CDD" id="cd07993">
    <property type="entry name" value="LPLAT_DHAPAT-like"/>
    <property type="match status" value="1"/>
</dbReference>
<evidence type="ECO:0000259" key="7">
    <source>
        <dbReference type="SMART" id="SM00563"/>
    </source>
</evidence>
<evidence type="ECO:0000256" key="6">
    <source>
        <dbReference type="PIRNR" id="PIRNR000437"/>
    </source>
</evidence>
<comment type="subcellular location">
    <subcellularLocation>
        <location evidence="1">Endomembrane system</location>
        <topology evidence="1">Peripheral membrane protein</topology>
    </subcellularLocation>
</comment>
<dbReference type="InterPro" id="IPR022284">
    <property type="entry name" value="GPAT/DHAPAT"/>
</dbReference>
<organism evidence="8 9">
    <name type="scientific">Clytia hemisphaerica</name>
    <dbReference type="NCBI Taxonomy" id="252671"/>
    <lineage>
        <taxon>Eukaryota</taxon>
        <taxon>Metazoa</taxon>
        <taxon>Cnidaria</taxon>
        <taxon>Hydrozoa</taxon>
        <taxon>Hydroidolina</taxon>
        <taxon>Leptothecata</taxon>
        <taxon>Obeliida</taxon>
        <taxon>Clytiidae</taxon>
        <taxon>Clytia</taxon>
    </lineage>
</organism>
<reference evidence="8" key="1">
    <citation type="submission" date="2021-01" db="UniProtKB">
        <authorList>
            <consortium name="EnsemblMetazoa"/>
        </authorList>
    </citation>
    <scope>IDENTIFICATION</scope>
</reference>
<name>A0A7M5VBV3_9CNID</name>
<dbReference type="AlphaFoldDB" id="A0A7M5VBV3"/>
<dbReference type="PANTHER" id="PTHR12563:SF17">
    <property type="entry name" value="DIHYDROXYACETONE PHOSPHATE ACYLTRANSFERASE"/>
    <property type="match status" value="1"/>
</dbReference>
<keyword evidence="5 6" id="KW-0012">Acyltransferase</keyword>
<protein>
    <recommendedName>
        <fullName evidence="7">Phospholipid/glycerol acyltransferase domain-containing protein</fullName>
    </recommendedName>
</protein>
<dbReference type="PIRSF" id="PIRSF000437">
    <property type="entry name" value="GPAT_DHAPAT"/>
    <property type="match status" value="1"/>
</dbReference>
<keyword evidence="4" id="KW-0472">Membrane</keyword>
<dbReference type="GO" id="GO:0031966">
    <property type="term" value="C:mitochondrial membrane"/>
    <property type="evidence" value="ECO:0007669"/>
    <property type="project" value="TreeGrafter"/>
</dbReference>
<dbReference type="GO" id="GO:0016287">
    <property type="term" value="F:glycerone-phosphate O-acyltransferase activity"/>
    <property type="evidence" value="ECO:0007669"/>
    <property type="project" value="TreeGrafter"/>
</dbReference>
<keyword evidence="9" id="KW-1185">Reference proteome</keyword>
<dbReference type="Pfam" id="PF19277">
    <property type="entry name" value="GPAT_C"/>
    <property type="match status" value="1"/>
</dbReference>
<evidence type="ECO:0000256" key="5">
    <source>
        <dbReference type="ARBA" id="ARBA00023315"/>
    </source>
</evidence>
<comment type="similarity">
    <text evidence="2 6">Belongs to the GPAT/DAPAT family.</text>
</comment>
<dbReference type="SUPFAM" id="SSF69593">
    <property type="entry name" value="Glycerol-3-phosphate (1)-acyltransferase"/>
    <property type="match status" value="1"/>
</dbReference>
<dbReference type="Pfam" id="PF01553">
    <property type="entry name" value="Acyltransferase"/>
    <property type="match status" value="1"/>
</dbReference>
<dbReference type="GeneID" id="136804398"/>
<evidence type="ECO:0000313" key="9">
    <source>
        <dbReference type="Proteomes" id="UP000594262"/>
    </source>
</evidence>
<sequence>MESISKDWVDMADTGTCDSRWIFRDYKCEKYMFAEDYDRNEIKMRVLESHRVKDTIEKRKRETGIHQSQSLQEAAQIIDEIAHTFSLGTIRFMAYSLIKIIKKLFQRVLVNKEGIKQFNECAKMTPIVLVPTHSSYFDFLLASAICFALDLPLPAIVAGQDFLNIAVVNHLLRGSGAFYMRRSFASDTFYRSIFTEYVQQILCIGERPVEFFPEGTRSRSGKALQPKLGLLSMVLESCFHGFVNDVSFIPMSISYEKITEEMLYAFELVGIPKPKESLSGLLKARSVLTTDYGTVSVTFGKPMSLMEYCGKQIDGMDYIRIPRCERHLKIFGRGAQEMKIAKYFGEKLIFQQQQNLVIYPRAVVTYIMMSQHNDVYVEHLAFKVDKIGHLLRELGFRTYGFEDLLTNSSAIEQAVKFSDMVLTCDHETKIISRTTSAFTDPKLRTTALYNAFGKSEELLSKSLAYIYSSCQRNKLVHPFLLPSLVLHSIKVRNDLNGARNLFCFLKQVFRIEFIFDPDKTGEQDFNETLPKLQTIGLVSMTTADNQVELCPKCSFEIDFLMGLVQPFLDAYMIVLVSFLHDTFEYPLKMKPMTKLLQLQAAKFINSVQISSFESLCLQTLTNIVTSLCKNGQLQTVKNEKFETLINDVDTKKLDALKRSLAPFVSTEIAHRVDRSKL</sequence>
<dbReference type="Proteomes" id="UP000594262">
    <property type="component" value="Unplaced"/>
</dbReference>
<accession>A0A7M5VBV3</accession>
<dbReference type="OrthoDB" id="10255570at2759"/>
<dbReference type="InterPro" id="IPR041728">
    <property type="entry name" value="GPAT/DHAPAT_LPLAT"/>
</dbReference>